<feature type="region of interest" description="Disordered" evidence="1">
    <location>
        <begin position="167"/>
        <end position="200"/>
    </location>
</feature>
<feature type="compositionally biased region" description="Basic residues" evidence="1">
    <location>
        <begin position="183"/>
        <end position="193"/>
    </location>
</feature>
<feature type="compositionally biased region" description="Low complexity" evidence="1">
    <location>
        <begin position="170"/>
        <end position="182"/>
    </location>
</feature>
<proteinExistence type="predicted"/>
<evidence type="ECO:0000313" key="3">
    <source>
        <dbReference type="Proteomes" id="UP000604825"/>
    </source>
</evidence>
<dbReference type="Proteomes" id="UP000604825">
    <property type="component" value="Unassembled WGS sequence"/>
</dbReference>
<keyword evidence="3" id="KW-1185">Reference proteome</keyword>
<organism evidence="2 3">
    <name type="scientific">Miscanthus lutarioriparius</name>
    <dbReference type="NCBI Taxonomy" id="422564"/>
    <lineage>
        <taxon>Eukaryota</taxon>
        <taxon>Viridiplantae</taxon>
        <taxon>Streptophyta</taxon>
        <taxon>Embryophyta</taxon>
        <taxon>Tracheophyta</taxon>
        <taxon>Spermatophyta</taxon>
        <taxon>Magnoliopsida</taxon>
        <taxon>Liliopsida</taxon>
        <taxon>Poales</taxon>
        <taxon>Poaceae</taxon>
        <taxon>PACMAD clade</taxon>
        <taxon>Panicoideae</taxon>
        <taxon>Andropogonodae</taxon>
        <taxon>Andropogoneae</taxon>
        <taxon>Saccharinae</taxon>
        <taxon>Miscanthus</taxon>
    </lineage>
</organism>
<feature type="compositionally biased region" description="Basic and acidic residues" evidence="1">
    <location>
        <begin position="87"/>
        <end position="96"/>
    </location>
</feature>
<dbReference type="OrthoDB" id="666789at2759"/>
<dbReference type="Pfam" id="PF07816">
    <property type="entry name" value="DUF1645"/>
    <property type="match status" value="1"/>
</dbReference>
<feature type="region of interest" description="Disordered" evidence="1">
    <location>
        <begin position="1"/>
        <end position="29"/>
    </location>
</feature>
<accession>A0A811Q7G4</accession>
<dbReference type="EMBL" id="CAJGYO010000008">
    <property type="protein sequence ID" value="CAD6251965.1"/>
    <property type="molecule type" value="Genomic_DNA"/>
</dbReference>
<dbReference type="PANTHER" id="PTHR33095:SF111">
    <property type="entry name" value="OS02G0134200 PROTEIN"/>
    <property type="match status" value="1"/>
</dbReference>
<reference evidence="2" key="1">
    <citation type="submission" date="2020-10" db="EMBL/GenBank/DDBJ databases">
        <authorList>
            <person name="Han B."/>
            <person name="Lu T."/>
            <person name="Zhao Q."/>
            <person name="Huang X."/>
            <person name="Zhao Y."/>
        </authorList>
    </citation>
    <scope>NUCLEOTIDE SEQUENCE</scope>
</reference>
<dbReference type="PANTHER" id="PTHR33095">
    <property type="entry name" value="OS07G0619500 PROTEIN"/>
    <property type="match status" value="1"/>
</dbReference>
<feature type="region of interest" description="Disordered" evidence="1">
    <location>
        <begin position="87"/>
        <end position="139"/>
    </location>
</feature>
<gene>
    <name evidence="2" type="ORF">NCGR_LOCUS35697</name>
</gene>
<sequence>MAAAPPPPAPRLDSVLSFSDAPASPTVSAESATLAFSDAEDAGFEFAFAPPLSPRAGAYPALAPADDLFAHGRIVPAYPLFDRHLLHDESSPDHHHPQQQASTAPPSPDTYCAWAPRSAPGSPSRERDPPFPKSASTGEARRFCRLRDLVSGGGGRSHSDGKEKFVFLQPSSNSNPAAPSKPSVRKQGKKQKGGKAAGATEMDMATAHRLFYGKPGAAALAGDRPRQHQQQSYLPYRPAIVGFFARSNHPY</sequence>
<name>A0A811Q7G4_9POAL</name>
<comment type="caution">
    <text evidence="2">The sequence shown here is derived from an EMBL/GenBank/DDBJ whole genome shotgun (WGS) entry which is preliminary data.</text>
</comment>
<evidence type="ECO:0000313" key="2">
    <source>
        <dbReference type="EMBL" id="CAD6251965.1"/>
    </source>
</evidence>
<dbReference type="AlphaFoldDB" id="A0A811Q7G4"/>
<feature type="compositionally biased region" description="Pro residues" evidence="1">
    <location>
        <begin position="1"/>
        <end position="10"/>
    </location>
</feature>
<evidence type="ECO:0000256" key="1">
    <source>
        <dbReference type="SAM" id="MobiDB-lite"/>
    </source>
</evidence>
<protein>
    <submittedName>
        <fullName evidence="2">Uncharacterized protein</fullName>
    </submittedName>
</protein>
<dbReference type="InterPro" id="IPR012442">
    <property type="entry name" value="DUF1645_plant"/>
</dbReference>